<dbReference type="SUPFAM" id="SSF56349">
    <property type="entry name" value="DNA breaking-rejoining enzymes"/>
    <property type="match status" value="1"/>
</dbReference>
<dbReference type="RefSeq" id="WP_274268326.1">
    <property type="nucleotide sequence ID" value="NZ_CP117880.1"/>
</dbReference>
<organism evidence="3 4">
    <name type="scientific">Sphingobacterium oryzagri</name>
    <dbReference type="NCBI Taxonomy" id="3025669"/>
    <lineage>
        <taxon>Bacteria</taxon>
        <taxon>Pseudomonadati</taxon>
        <taxon>Bacteroidota</taxon>
        <taxon>Sphingobacteriia</taxon>
        <taxon>Sphingobacteriales</taxon>
        <taxon>Sphingobacteriaceae</taxon>
        <taxon>Sphingobacterium</taxon>
    </lineage>
</organism>
<dbReference type="Gene3D" id="1.10.150.130">
    <property type="match status" value="1"/>
</dbReference>
<evidence type="ECO:0000313" key="4">
    <source>
        <dbReference type="Proteomes" id="UP001221558"/>
    </source>
</evidence>
<dbReference type="InterPro" id="IPR011010">
    <property type="entry name" value="DNA_brk_join_enz"/>
</dbReference>
<dbReference type="Pfam" id="PF13102">
    <property type="entry name" value="Phage_int_SAM_5"/>
    <property type="match status" value="1"/>
</dbReference>
<gene>
    <name evidence="3" type="ORF">PQ465_04350</name>
</gene>
<evidence type="ECO:0000313" key="3">
    <source>
        <dbReference type="EMBL" id="WDF69613.1"/>
    </source>
</evidence>
<evidence type="ECO:0000256" key="1">
    <source>
        <dbReference type="ARBA" id="ARBA00023125"/>
    </source>
</evidence>
<accession>A0ABY7WMI3</accession>
<name>A0ABY7WMI3_9SPHI</name>
<keyword evidence="4" id="KW-1185">Reference proteome</keyword>
<reference evidence="3 4" key="1">
    <citation type="submission" date="2023-02" db="EMBL/GenBank/DDBJ databases">
        <title>Genome sequence of Sphingobacterium sp. KACC 22765.</title>
        <authorList>
            <person name="Kim S."/>
            <person name="Heo J."/>
            <person name="Kwon S.-W."/>
        </authorList>
    </citation>
    <scope>NUCLEOTIDE SEQUENCE [LARGE SCALE GENOMIC DNA]</scope>
    <source>
        <strain evidence="3 4">KACC 22765</strain>
    </source>
</reference>
<dbReference type="Proteomes" id="UP001221558">
    <property type="component" value="Chromosome"/>
</dbReference>
<dbReference type="InterPro" id="IPR010998">
    <property type="entry name" value="Integrase_recombinase_N"/>
</dbReference>
<dbReference type="InterPro" id="IPR025269">
    <property type="entry name" value="SAM-like_dom"/>
</dbReference>
<keyword evidence="1" id="KW-0238">DNA-binding</keyword>
<dbReference type="EMBL" id="CP117880">
    <property type="protein sequence ID" value="WDF69613.1"/>
    <property type="molecule type" value="Genomic_DNA"/>
</dbReference>
<protein>
    <submittedName>
        <fullName evidence="3">Site-specific integrase</fullName>
    </submittedName>
</protein>
<sequence length="152" mass="18138">MKNYYTTQRYVKSFLKSCYNGDIALPELIYKFIIDFERYLQRFQPLAHHKKLANNGVMKHMERLRKMVNLAARFDWIDKDPFSKYKLHFNKTERGYLTQEELSKIQVKSFCIERLQLVKDMFMFCYYTGLAYVDMINLTADNVIKGIDGDTG</sequence>
<proteinExistence type="predicted"/>
<feature type="domain" description="Phage integrase SAM-like" evidence="2">
    <location>
        <begin position="1"/>
        <end position="86"/>
    </location>
</feature>
<evidence type="ECO:0000259" key="2">
    <source>
        <dbReference type="Pfam" id="PF13102"/>
    </source>
</evidence>